<organism evidence="7 8">
    <name type="scientific">Desulfobotulus pelophilus</name>
    <dbReference type="NCBI Taxonomy" id="2823377"/>
    <lineage>
        <taxon>Bacteria</taxon>
        <taxon>Pseudomonadati</taxon>
        <taxon>Thermodesulfobacteriota</taxon>
        <taxon>Desulfobacteria</taxon>
        <taxon>Desulfobacterales</taxon>
        <taxon>Desulfobacteraceae</taxon>
        <taxon>Desulfobotulus</taxon>
    </lineage>
</organism>
<keyword evidence="3" id="KW-0807">Transducer</keyword>
<dbReference type="InterPro" id="IPR051310">
    <property type="entry name" value="MCP_chemotaxis"/>
</dbReference>
<evidence type="ECO:0000313" key="7">
    <source>
        <dbReference type="EMBL" id="MCW7754593.1"/>
    </source>
</evidence>
<dbReference type="Pfam" id="PF11845">
    <property type="entry name" value="Tll0287-like"/>
    <property type="match status" value="1"/>
</dbReference>
<dbReference type="PANTHER" id="PTHR43531:SF14">
    <property type="entry name" value="METHYL-ACCEPTING CHEMOTAXIS PROTEIN I-RELATED"/>
    <property type="match status" value="1"/>
</dbReference>
<evidence type="ECO:0000256" key="2">
    <source>
        <dbReference type="ARBA" id="ARBA00029447"/>
    </source>
</evidence>
<evidence type="ECO:0000256" key="3">
    <source>
        <dbReference type="PROSITE-ProRule" id="PRU00284"/>
    </source>
</evidence>
<dbReference type="PANTHER" id="PTHR43531">
    <property type="entry name" value="PROTEIN ICFG"/>
    <property type="match status" value="1"/>
</dbReference>
<protein>
    <submittedName>
        <fullName evidence="7">Methyl-accepting chemotaxis protein</fullName>
    </submittedName>
</protein>
<keyword evidence="5" id="KW-1133">Transmembrane helix</keyword>
<keyword evidence="5" id="KW-0472">Membrane</keyword>
<evidence type="ECO:0000259" key="6">
    <source>
        <dbReference type="PROSITE" id="PS50111"/>
    </source>
</evidence>
<dbReference type="InterPro" id="IPR021796">
    <property type="entry name" value="Tll0287-like_dom"/>
</dbReference>
<keyword evidence="4" id="KW-0175">Coiled coil</keyword>
<comment type="caution">
    <text evidence="7">The sequence shown here is derived from an EMBL/GenBank/DDBJ whole genome shotgun (WGS) entry which is preliminary data.</text>
</comment>
<name>A0ABT3NAV3_9BACT</name>
<evidence type="ECO:0000313" key="8">
    <source>
        <dbReference type="Proteomes" id="UP001209681"/>
    </source>
</evidence>
<dbReference type="SMART" id="SM00283">
    <property type="entry name" value="MA"/>
    <property type="match status" value="1"/>
</dbReference>
<sequence length="484" mass="51280">MKTIDAFVEKARAICLMAESVRESMDDKWERGMFSVEILNTFAKKPDGMSAILGAVPVVTAWEAAMKKADAGGYEFRVPKFSPRNPKNMPDYGSGSTVEADALRRMAGENLSEYYVVDEDMNAVRYFLPVRLSETCLYCHGDPALSSVYWGRSDGRDITGGPMEGWEAGDMHGAFEVIQFLDEADREIRRNLMAAVLFGVAGIGLAVSGFALFVYKGVSRPVARIVCDLQGCVSQVAEGSGEVANSSQSLAEGASSQAASIEQTAASLEEMASQVARTAENARKADTLMQSVGKEVGHSERAMKDLQDAMDAIARVGEEASEIVGSIDAIAFQTNLLALNAAVEAARAGQAGAGFSVVAGEVRRLSLQAAKASQHSGDLIGEIQKRVRRGGEVTGAAGEAFIRVSGQARTVAELLGEIACAASEQADGISQINKAVAAMESVVQNTAAISEESASASEEMSAQANFMEAVVRDLQEVVQGNKKS</sequence>
<proteinExistence type="inferred from homology"/>
<comment type="similarity">
    <text evidence="2">Belongs to the methyl-accepting chemotaxis (MCP) protein family.</text>
</comment>
<dbReference type="EMBL" id="JAPFPW010000013">
    <property type="protein sequence ID" value="MCW7754593.1"/>
    <property type="molecule type" value="Genomic_DNA"/>
</dbReference>
<dbReference type="SUPFAM" id="SSF58104">
    <property type="entry name" value="Methyl-accepting chemotaxis protein (MCP) signaling domain"/>
    <property type="match status" value="1"/>
</dbReference>
<evidence type="ECO:0000256" key="1">
    <source>
        <dbReference type="ARBA" id="ARBA00022481"/>
    </source>
</evidence>
<keyword evidence="5" id="KW-0812">Transmembrane</keyword>
<evidence type="ECO:0000256" key="4">
    <source>
        <dbReference type="SAM" id="Coils"/>
    </source>
</evidence>
<dbReference type="Gene3D" id="1.10.287.950">
    <property type="entry name" value="Methyl-accepting chemotaxis protein"/>
    <property type="match status" value="1"/>
</dbReference>
<dbReference type="RefSeq" id="WP_265425506.1">
    <property type="nucleotide sequence ID" value="NZ_JAPFPW010000013.1"/>
</dbReference>
<evidence type="ECO:0000256" key="5">
    <source>
        <dbReference type="SAM" id="Phobius"/>
    </source>
</evidence>
<reference evidence="7 8" key="1">
    <citation type="submission" date="2022-11" db="EMBL/GenBank/DDBJ databases">
        <title>Desulfobotulus tamanensis H1 sp. nov. - anaerobic, alkaliphilic, sulphate reducing bacterium isolated from terrestrial mud volcano.</title>
        <authorList>
            <person name="Frolova A."/>
            <person name="Merkel A.Y."/>
            <person name="Slobodkin A.I."/>
        </authorList>
    </citation>
    <scope>NUCLEOTIDE SEQUENCE [LARGE SCALE GENOMIC DNA]</scope>
    <source>
        <strain evidence="7 8">H1</strain>
    </source>
</reference>
<feature type="coiled-coil region" evidence="4">
    <location>
        <begin position="251"/>
        <end position="285"/>
    </location>
</feature>
<accession>A0ABT3NAV3</accession>
<dbReference type="PROSITE" id="PS50111">
    <property type="entry name" value="CHEMOTAXIS_TRANSDUC_2"/>
    <property type="match status" value="1"/>
</dbReference>
<keyword evidence="1" id="KW-0488">Methylation</keyword>
<keyword evidence="8" id="KW-1185">Reference proteome</keyword>
<feature type="domain" description="Methyl-accepting transducer" evidence="6">
    <location>
        <begin position="232"/>
        <end position="461"/>
    </location>
</feature>
<feature type="transmembrane region" description="Helical" evidence="5">
    <location>
        <begin position="192"/>
        <end position="215"/>
    </location>
</feature>
<gene>
    <name evidence="7" type="ORF">OOT00_11420</name>
</gene>
<dbReference type="Proteomes" id="UP001209681">
    <property type="component" value="Unassembled WGS sequence"/>
</dbReference>
<dbReference type="InterPro" id="IPR004089">
    <property type="entry name" value="MCPsignal_dom"/>
</dbReference>
<dbReference type="Pfam" id="PF00015">
    <property type="entry name" value="MCPsignal"/>
    <property type="match status" value="1"/>
</dbReference>